<dbReference type="PANTHER" id="PTHR43343">
    <property type="entry name" value="PEPTIDASE S12"/>
    <property type="match status" value="1"/>
</dbReference>
<evidence type="ECO:0000256" key="2">
    <source>
        <dbReference type="ARBA" id="ARBA00022801"/>
    </source>
</evidence>
<dbReference type="PANTHER" id="PTHR43343:SF3">
    <property type="entry name" value="PROTEASE DO-LIKE 8, CHLOROPLASTIC"/>
    <property type="match status" value="1"/>
</dbReference>
<comment type="caution">
    <text evidence="5">The sequence shown here is derived from an EMBL/GenBank/DDBJ whole genome shotgun (WGS) entry which is preliminary data.</text>
</comment>
<dbReference type="PRINTS" id="PR00834">
    <property type="entry name" value="PROTEASES2C"/>
</dbReference>
<feature type="signal peptide" evidence="4">
    <location>
        <begin position="1"/>
        <end position="30"/>
    </location>
</feature>
<dbReference type="InterPro" id="IPR001940">
    <property type="entry name" value="Peptidase_S1C"/>
</dbReference>
<dbReference type="SUPFAM" id="SSF50494">
    <property type="entry name" value="Trypsin-like serine proteases"/>
    <property type="match status" value="1"/>
</dbReference>
<proteinExistence type="predicted"/>
<dbReference type="InterPro" id="IPR009003">
    <property type="entry name" value="Peptidase_S1_PA"/>
</dbReference>
<evidence type="ECO:0000313" key="5">
    <source>
        <dbReference type="EMBL" id="GGS10996.1"/>
    </source>
</evidence>
<organism evidence="5 6">
    <name type="scientific">Deinococcus sedimenti</name>
    <dbReference type="NCBI Taxonomy" id="1867090"/>
    <lineage>
        <taxon>Bacteria</taxon>
        <taxon>Thermotogati</taxon>
        <taxon>Deinococcota</taxon>
        <taxon>Deinococci</taxon>
        <taxon>Deinococcales</taxon>
        <taxon>Deinococcaceae</taxon>
        <taxon>Deinococcus</taxon>
    </lineage>
</organism>
<evidence type="ECO:0000256" key="3">
    <source>
        <dbReference type="SAM" id="MobiDB-lite"/>
    </source>
</evidence>
<keyword evidence="6" id="KW-1185">Reference proteome</keyword>
<dbReference type="Proteomes" id="UP000644548">
    <property type="component" value="Unassembled WGS sequence"/>
</dbReference>
<accession>A0ABQ2S9C6</accession>
<evidence type="ECO:0008006" key="7">
    <source>
        <dbReference type="Google" id="ProtNLM"/>
    </source>
</evidence>
<reference evidence="6" key="1">
    <citation type="journal article" date="2019" name="Int. J. Syst. Evol. Microbiol.">
        <title>The Global Catalogue of Microorganisms (GCM) 10K type strain sequencing project: providing services to taxonomists for standard genome sequencing and annotation.</title>
        <authorList>
            <consortium name="The Broad Institute Genomics Platform"/>
            <consortium name="The Broad Institute Genome Sequencing Center for Infectious Disease"/>
            <person name="Wu L."/>
            <person name="Ma J."/>
        </authorList>
    </citation>
    <scope>NUCLEOTIDE SEQUENCE [LARGE SCALE GENOMIC DNA]</scope>
    <source>
        <strain evidence="6">JCM 31405</strain>
    </source>
</reference>
<dbReference type="EMBL" id="BMQN01000032">
    <property type="protein sequence ID" value="GGS10996.1"/>
    <property type="molecule type" value="Genomic_DNA"/>
</dbReference>
<sequence length="632" mass="65080">MRTLKGLAGAALLTASMLGTSALSTAGAQALPKPTRERIIQATVMLLPTDANGDLDGSRGSGSIISPQGFILTNYHVVGDADTRQLSPWIQVRVVQFADKEPVFTYWGKVIAADPNLDLAIVQIMEDRNEKPVGKLNLPYVEVGDSNTLSIGDDIYVFGFQGTGGMTLSFSRGSVGGFTGEDLSSSGRQWVKHDAQTGPGNSGGGVFDENGALIGVHSAGVAGNNNSRTSFMRPLALAWGLITPNVTGFVVRKGGGAAVTPTANTSAGAGGGVWPPALATGRASVTGTVRVTGGAAAGTWTTDFTEVTDDGGLKGRARSGSKDQTAFFYYNQEDNEVWVEWTPDGKAYSSCVVEPGGVKASSNDWTGSLYSFPNLESNGTRTGDCVVSLKARTAGTSTSGTTVSPQSGAWPPALAAGQAWTVTFSQGGTYSVKLGAKDSDGDYPGTATQSGKTGDALFTLDGDSLLLIVGRPDKTFLTCMVDRTLRGSAKAYQNSKDPGVAAGTCTVASGAAGDTTPGATPAALKWPVSLKVGQRWDVAFPGVGTFAVSLDEPDEEEGFAGSATRGSEKGSLLISADVEELLVIVQRADKTFLVCSADRSGLSTGSVKGDASSHRDSKDNGTSLGSCTVTPR</sequence>
<feature type="chain" id="PRO_5046499578" description="Serine protease" evidence="4">
    <location>
        <begin position="31"/>
        <end position="632"/>
    </location>
</feature>
<evidence type="ECO:0000256" key="1">
    <source>
        <dbReference type="ARBA" id="ARBA00022670"/>
    </source>
</evidence>
<protein>
    <recommendedName>
        <fullName evidence="7">Serine protease</fullName>
    </recommendedName>
</protein>
<name>A0ABQ2S9C6_9DEIO</name>
<feature type="compositionally biased region" description="Polar residues" evidence="3">
    <location>
        <begin position="620"/>
        <end position="632"/>
    </location>
</feature>
<dbReference type="InterPro" id="IPR051201">
    <property type="entry name" value="Chloro_Bact_Ser_Proteases"/>
</dbReference>
<evidence type="ECO:0000313" key="6">
    <source>
        <dbReference type="Proteomes" id="UP000644548"/>
    </source>
</evidence>
<keyword evidence="1" id="KW-0645">Protease</keyword>
<evidence type="ECO:0000256" key="4">
    <source>
        <dbReference type="SAM" id="SignalP"/>
    </source>
</evidence>
<dbReference type="Pfam" id="PF13365">
    <property type="entry name" value="Trypsin_2"/>
    <property type="match status" value="1"/>
</dbReference>
<feature type="region of interest" description="Disordered" evidence="3">
    <location>
        <begin position="602"/>
        <end position="632"/>
    </location>
</feature>
<keyword evidence="4" id="KW-0732">Signal</keyword>
<gene>
    <name evidence="5" type="ORF">GCM10008960_41240</name>
</gene>
<keyword evidence="2" id="KW-0378">Hydrolase</keyword>
<dbReference type="Gene3D" id="2.40.10.120">
    <property type="match status" value="1"/>
</dbReference>
<dbReference type="RefSeq" id="WP_189075006.1">
    <property type="nucleotide sequence ID" value="NZ_BMQN01000032.1"/>
</dbReference>